<name>A0A0R3SNS7_HYMDI</name>
<organism evidence="3">
    <name type="scientific">Hymenolepis diminuta</name>
    <name type="common">Rat tapeworm</name>
    <dbReference type="NCBI Taxonomy" id="6216"/>
    <lineage>
        <taxon>Eukaryota</taxon>
        <taxon>Metazoa</taxon>
        <taxon>Spiralia</taxon>
        <taxon>Lophotrochozoa</taxon>
        <taxon>Platyhelminthes</taxon>
        <taxon>Cestoda</taxon>
        <taxon>Eucestoda</taxon>
        <taxon>Cyclophyllidea</taxon>
        <taxon>Hymenolepididae</taxon>
        <taxon>Hymenolepis</taxon>
    </lineage>
</organism>
<dbReference type="STRING" id="6216.A0A0R3SNS7"/>
<dbReference type="OrthoDB" id="6286027at2759"/>
<dbReference type="AlphaFoldDB" id="A0A0R3SNS7"/>
<evidence type="ECO:0000313" key="3">
    <source>
        <dbReference type="WBParaSite" id="HDID_0000659201-mRNA-1"/>
    </source>
</evidence>
<sequence length="176" mass="19322">MRNYSNIPRLNGERMAYSRGYLCEDSCIPKALPIVPPELRSLPSDDESIILNRQMRTSADSDQSQITSSAAVPSASLLLITPPPAVRISDTIIIPPSSVSNVVTSSEPPLGDVLDPLAYVEKRQWWHLALPNEIVSSLPLLRSGVILQTCGHAVHRDCFQNYRVQVSETVSSSARN</sequence>
<evidence type="ECO:0000313" key="2">
    <source>
        <dbReference type="Proteomes" id="UP000274504"/>
    </source>
</evidence>
<reference evidence="1 2" key="2">
    <citation type="submission" date="2018-11" db="EMBL/GenBank/DDBJ databases">
        <authorList>
            <consortium name="Pathogen Informatics"/>
        </authorList>
    </citation>
    <scope>NUCLEOTIDE SEQUENCE [LARGE SCALE GENOMIC DNA]</scope>
</reference>
<protein>
    <submittedName>
        <fullName evidence="3">RING-type E3 ubiquitin transferase</fullName>
    </submittedName>
</protein>
<dbReference type="WBParaSite" id="HDID_0000659201-mRNA-1">
    <property type="protein sequence ID" value="HDID_0000659201-mRNA-1"/>
    <property type="gene ID" value="HDID_0000659201"/>
</dbReference>
<dbReference type="Proteomes" id="UP000274504">
    <property type="component" value="Unassembled WGS sequence"/>
</dbReference>
<dbReference type="EMBL" id="UYSG01006190">
    <property type="protein sequence ID" value="VDL58908.1"/>
    <property type="molecule type" value="Genomic_DNA"/>
</dbReference>
<proteinExistence type="predicted"/>
<accession>A0A0R3SNS7</accession>
<evidence type="ECO:0000313" key="1">
    <source>
        <dbReference type="EMBL" id="VDL58908.1"/>
    </source>
</evidence>
<reference evidence="3" key="1">
    <citation type="submission" date="2017-02" db="UniProtKB">
        <authorList>
            <consortium name="WormBaseParasite"/>
        </authorList>
    </citation>
    <scope>IDENTIFICATION</scope>
</reference>
<gene>
    <name evidence="1" type="ORF">HDID_LOCUS6590</name>
</gene>